<feature type="domain" description="RRM" evidence="3">
    <location>
        <begin position="196"/>
        <end position="269"/>
    </location>
</feature>
<dbReference type="Gene3D" id="3.30.70.330">
    <property type="match status" value="1"/>
</dbReference>
<dbReference type="CDD" id="cd12261">
    <property type="entry name" value="RRM1_3_MRN1"/>
    <property type="match status" value="1"/>
</dbReference>
<evidence type="ECO:0000313" key="4">
    <source>
        <dbReference type="EMBL" id="KAG4416645.1"/>
    </source>
</evidence>
<dbReference type="OrthoDB" id="2935572at2759"/>
<evidence type="ECO:0000313" key="5">
    <source>
        <dbReference type="Proteomes" id="UP000664132"/>
    </source>
</evidence>
<dbReference type="InterPro" id="IPR012677">
    <property type="entry name" value="Nucleotide-bd_a/b_plait_sf"/>
</dbReference>
<feature type="compositionally biased region" description="Low complexity" evidence="2">
    <location>
        <begin position="139"/>
        <end position="156"/>
    </location>
</feature>
<feature type="compositionally biased region" description="Polar residues" evidence="2">
    <location>
        <begin position="111"/>
        <end position="129"/>
    </location>
</feature>
<proteinExistence type="predicted"/>
<feature type="compositionally biased region" description="Polar residues" evidence="2">
    <location>
        <begin position="176"/>
        <end position="188"/>
    </location>
</feature>
<dbReference type="GO" id="GO:0003723">
    <property type="term" value="F:RNA binding"/>
    <property type="evidence" value="ECO:0007669"/>
    <property type="project" value="UniProtKB-UniRule"/>
</dbReference>
<dbReference type="Proteomes" id="UP000664132">
    <property type="component" value="Unassembled WGS sequence"/>
</dbReference>
<dbReference type="SUPFAM" id="SSF54928">
    <property type="entry name" value="RNA-binding domain, RBD"/>
    <property type="match status" value="1"/>
</dbReference>
<feature type="region of interest" description="Disordered" evidence="2">
    <location>
        <begin position="397"/>
        <end position="429"/>
    </location>
</feature>
<dbReference type="PROSITE" id="PS50102">
    <property type="entry name" value="RRM"/>
    <property type="match status" value="1"/>
</dbReference>
<feature type="compositionally biased region" description="Acidic residues" evidence="2">
    <location>
        <begin position="399"/>
        <end position="409"/>
    </location>
</feature>
<sequence>MASTKVTVEKAYLDTLMRKAQFHTDGVDYSVPVRVPTVTITKVEHDSLLKASREYANLQRNLFRGGVTPETLAVLVNNDTGTEQNGTTSYSTLDDPTDSDTFFPQFLDSATHGTDGNGQDYTYGRNANYTPRGANGQKNGVNGYNGTHGYTNGFNHSHNDDYGSSPDGADGFYDGSPNNDSQTRGQRQQYDKFAKRTILLSNLPEGTTHAEITEVVRGGMLLDVYVRSNDRNASVSFLEESAAQEFFRYVKRHDLYIRGKRVEIRWNERQFILPGHVANKISIGATRNLVILNYNPKHTEEVIRDDLEHIHNLIVIKVDFRGPNCYISTNSVHNSMFARTCMMSRATYKGAKIEWDIDECAAPLERPFKSHENVPINKKKKKENAPIKNRFELLHLDNDGEDDSEEEEFDHSGISLPSDIAISPSRLRR</sequence>
<accession>A0A8H7TCL3</accession>
<comment type="caution">
    <text evidence="4">The sequence shown here is derived from an EMBL/GenBank/DDBJ whole genome shotgun (WGS) entry which is preliminary data.</text>
</comment>
<evidence type="ECO:0000259" key="3">
    <source>
        <dbReference type="PROSITE" id="PS50102"/>
    </source>
</evidence>
<evidence type="ECO:0000256" key="1">
    <source>
        <dbReference type="PROSITE-ProRule" id="PRU00176"/>
    </source>
</evidence>
<name>A0A8H7TCL3_9HELO</name>
<dbReference type="AlphaFoldDB" id="A0A8H7TCL3"/>
<gene>
    <name evidence="4" type="ORF">IFR04_010225</name>
</gene>
<keyword evidence="1" id="KW-0694">RNA-binding</keyword>
<dbReference type="InterPro" id="IPR000504">
    <property type="entry name" value="RRM_dom"/>
</dbReference>
<protein>
    <recommendedName>
        <fullName evidence="3">RRM domain-containing protein</fullName>
    </recommendedName>
</protein>
<keyword evidence="5" id="KW-1185">Reference proteome</keyword>
<dbReference type="EMBL" id="JAFJYH010000179">
    <property type="protein sequence ID" value="KAG4416645.1"/>
    <property type="molecule type" value="Genomic_DNA"/>
</dbReference>
<dbReference type="InterPro" id="IPR035979">
    <property type="entry name" value="RBD_domain_sf"/>
</dbReference>
<feature type="region of interest" description="Disordered" evidence="2">
    <location>
        <begin position="108"/>
        <end position="189"/>
    </location>
</feature>
<evidence type="ECO:0000256" key="2">
    <source>
        <dbReference type="SAM" id="MobiDB-lite"/>
    </source>
</evidence>
<reference evidence="4" key="1">
    <citation type="submission" date="2021-02" db="EMBL/GenBank/DDBJ databases">
        <title>Genome sequence Cadophora malorum strain M34.</title>
        <authorList>
            <person name="Stefanovic E."/>
            <person name="Vu D."/>
            <person name="Scully C."/>
            <person name="Dijksterhuis J."/>
            <person name="Roader J."/>
            <person name="Houbraken J."/>
        </authorList>
    </citation>
    <scope>NUCLEOTIDE SEQUENCE</scope>
    <source>
        <strain evidence="4">M34</strain>
    </source>
</reference>
<organism evidence="4 5">
    <name type="scientific">Cadophora malorum</name>
    <dbReference type="NCBI Taxonomy" id="108018"/>
    <lineage>
        <taxon>Eukaryota</taxon>
        <taxon>Fungi</taxon>
        <taxon>Dikarya</taxon>
        <taxon>Ascomycota</taxon>
        <taxon>Pezizomycotina</taxon>
        <taxon>Leotiomycetes</taxon>
        <taxon>Helotiales</taxon>
        <taxon>Ploettnerulaceae</taxon>
        <taxon>Cadophora</taxon>
    </lineage>
</organism>